<feature type="non-terminal residue" evidence="3">
    <location>
        <position position="201"/>
    </location>
</feature>
<evidence type="ECO:0000313" key="4">
    <source>
        <dbReference type="Proteomes" id="UP000534107"/>
    </source>
</evidence>
<accession>A0A7K9HLV8</accession>
<dbReference type="Gene3D" id="3.10.100.10">
    <property type="entry name" value="Mannose-Binding Protein A, subunit A"/>
    <property type="match status" value="1"/>
</dbReference>
<dbReference type="InterPro" id="IPR016187">
    <property type="entry name" value="CTDL_fold"/>
</dbReference>
<keyword evidence="4" id="KW-1185">Reference proteome</keyword>
<dbReference type="AlphaFoldDB" id="A0A7K9HLV8"/>
<evidence type="ECO:0000313" key="3">
    <source>
        <dbReference type="EMBL" id="NXH14040.1"/>
    </source>
</evidence>
<evidence type="ECO:0000256" key="1">
    <source>
        <dbReference type="SAM" id="MobiDB-lite"/>
    </source>
</evidence>
<dbReference type="OrthoDB" id="6133475at2759"/>
<gene>
    <name evidence="3" type="primary">Clec17a</name>
    <name evidence="3" type="ORF">BUCCAP_R05930</name>
</gene>
<feature type="transmembrane region" description="Helical" evidence="2">
    <location>
        <begin position="70"/>
        <end position="92"/>
    </location>
</feature>
<dbReference type="SUPFAM" id="SSF56436">
    <property type="entry name" value="C-type lectin-like"/>
    <property type="match status" value="1"/>
</dbReference>
<keyword evidence="2" id="KW-0812">Transmembrane</keyword>
<feature type="non-terminal residue" evidence="3">
    <location>
        <position position="1"/>
    </location>
</feature>
<comment type="caution">
    <text evidence="3">The sequence shown here is derived from an EMBL/GenBank/DDBJ whole genome shotgun (WGS) entry which is preliminary data.</text>
</comment>
<dbReference type="PANTHER" id="PTHR45710">
    <property type="entry name" value="C-TYPE LECTIN DOMAIN-CONTAINING PROTEIN 180"/>
    <property type="match status" value="1"/>
</dbReference>
<protein>
    <submittedName>
        <fullName evidence="3">CL17A protein</fullName>
    </submittedName>
</protein>
<dbReference type="InterPro" id="IPR050828">
    <property type="entry name" value="C-type_lectin/matrix_domain"/>
</dbReference>
<proteinExistence type="predicted"/>
<dbReference type="Proteomes" id="UP000534107">
    <property type="component" value="Unassembled WGS sequence"/>
</dbReference>
<dbReference type="EMBL" id="VWZO01007911">
    <property type="protein sequence ID" value="NXH14040.1"/>
    <property type="molecule type" value="Genomic_DNA"/>
</dbReference>
<name>A0A7K9HLV8_9PICI</name>
<sequence length="201" mass="22550">PASLESFEDDYDDVSLSESGGARKAPVPKDGELESQGGTGLYTLARKPPSPPPPSSSSRKGARSKVTSVAILYILVAFSFVAWVLLFALAVVKHLELLEELKLLRSNHSENQARVWQELLDTRQEQARLRSGMHKYYEELQDITALICKSSPSRRRCSAGWKVLERSCYYFSSERMSWRDAQEICADQGAHLVVVDSEEEQ</sequence>
<reference evidence="3 4" key="1">
    <citation type="submission" date="2019-09" db="EMBL/GenBank/DDBJ databases">
        <title>Bird 10,000 Genomes (B10K) Project - Family phase.</title>
        <authorList>
            <person name="Zhang G."/>
        </authorList>
    </citation>
    <scope>NUCLEOTIDE SEQUENCE [LARGE SCALE GENOMIC DNA]</scope>
    <source>
        <strain evidence="3">B10K-DU-001-16</strain>
        <tissue evidence="3">Muscle</tissue>
    </source>
</reference>
<dbReference type="InterPro" id="IPR016186">
    <property type="entry name" value="C-type_lectin-like/link_sf"/>
</dbReference>
<organism evidence="3 4">
    <name type="scientific">Bucco capensis</name>
    <name type="common">collared puffbird</name>
    <dbReference type="NCBI Taxonomy" id="135168"/>
    <lineage>
        <taxon>Eukaryota</taxon>
        <taxon>Metazoa</taxon>
        <taxon>Chordata</taxon>
        <taxon>Craniata</taxon>
        <taxon>Vertebrata</taxon>
        <taxon>Euteleostomi</taxon>
        <taxon>Archelosauria</taxon>
        <taxon>Archosauria</taxon>
        <taxon>Dinosauria</taxon>
        <taxon>Saurischia</taxon>
        <taxon>Theropoda</taxon>
        <taxon>Coelurosauria</taxon>
        <taxon>Aves</taxon>
        <taxon>Neognathae</taxon>
        <taxon>Neoaves</taxon>
        <taxon>Telluraves</taxon>
        <taxon>Coraciimorphae</taxon>
        <taxon>Piciformes</taxon>
        <taxon>Bucconidae</taxon>
        <taxon>Bucco</taxon>
    </lineage>
</organism>
<feature type="region of interest" description="Disordered" evidence="1">
    <location>
        <begin position="1"/>
        <end position="61"/>
    </location>
</feature>
<keyword evidence="2" id="KW-0472">Membrane</keyword>
<evidence type="ECO:0000256" key="2">
    <source>
        <dbReference type="SAM" id="Phobius"/>
    </source>
</evidence>
<keyword evidence="2" id="KW-1133">Transmembrane helix</keyword>
<feature type="compositionally biased region" description="Acidic residues" evidence="1">
    <location>
        <begin position="1"/>
        <end position="15"/>
    </location>
</feature>
<dbReference type="PANTHER" id="PTHR45710:SF26">
    <property type="entry name" value="RH26557P"/>
    <property type="match status" value="1"/>
</dbReference>